<comment type="subunit">
    <text evidence="6">Homodimer.</text>
</comment>
<evidence type="ECO:0000256" key="10">
    <source>
        <dbReference type="ARBA" id="ARBA00022679"/>
    </source>
</evidence>
<comment type="similarity">
    <text evidence="5">Belongs to the purine/pyrimidine phosphoribosyltransferase family.</text>
</comment>
<dbReference type="NCBIfam" id="NF002636">
    <property type="entry name" value="PRK02304.1-5"/>
    <property type="match status" value="1"/>
</dbReference>
<evidence type="ECO:0000256" key="5">
    <source>
        <dbReference type="ARBA" id="ARBA00008391"/>
    </source>
</evidence>
<dbReference type="EC" id="2.4.2.7" evidence="7"/>
<dbReference type="GO" id="GO:0003999">
    <property type="term" value="F:adenine phosphoribosyltransferase activity"/>
    <property type="evidence" value="ECO:0007669"/>
    <property type="project" value="UniProtKB-EC"/>
</dbReference>
<accession>A0AAD7UMN7</accession>
<dbReference type="InterPro" id="IPR005764">
    <property type="entry name" value="Ade_phspho_trans"/>
</dbReference>
<evidence type="ECO:0000256" key="6">
    <source>
        <dbReference type="ARBA" id="ARBA00011738"/>
    </source>
</evidence>
<dbReference type="InterPro" id="IPR000836">
    <property type="entry name" value="PRTase_dom"/>
</dbReference>
<dbReference type="EMBL" id="JAQMWT010000057">
    <property type="protein sequence ID" value="KAJ8612142.1"/>
    <property type="molecule type" value="Genomic_DNA"/>
</dbReference>
<proteinExistence type="inferred from homology"/>
<dbReference type="GO" id="GO:0006168">
    <property type="term" value="P:adenine salvage"/>
    <property type="evidence" value="ECO:0007669"/>
    <property type="project" value="InterPro"/>
</dbReference>
<dbReference type="CDD" id="cd06223">
    <property type="entry name" value="PRTases_typeI"/>
    <property type="match status" value="1"/>
</dbReference>
<dbReference type="GO" id="GO:0005737">
    <property type="term" value="C:cytoplasm"/>
    <property type="evidence" value="ECO:0007669"/>
    <property type="project" value="UniProtKB-SubCell"/>
</dbReference>
<dbReference type="FunFam" id="3.40.50.2020:FF:000004">
    <property type="entry name" value="Adenine phosphoribosyltransferase"/>
    <property type="match status" value="1"/>
</dbReference>
<dbReference type="HAMAP" id="MF_00004">
    <property type="entry name" value="Aden_phosphoribosyltr"/>
    <property type="match status" value="1"/>
</dbReference>
<keyword evidence="14" id="KW-1185">Reference proteome</keyword>
<sequence>MGNTAGRSATPGTLRDEYVADGPIAKRIARVTPYFPFKGIPRFYDIGGFLKDPEAFALVIEVLANRYAAERIDSICGIDARGFVLGPPIALALKKPFFMLRKKGKMPNAATGAAYAKEYAGADALAIPRGAVKPGDRVLVIDDLVATGGTLCAAVDLVKAAGGLVVECACVVELKFLKARAAFDAKGFTDVPIWALMSEDILQLDGLADPNIPTDGYVDDGLPHE</sequence>
<feature type="domain" description="Phosphoribosyltransferase" evidence="12">
    <location>
        <begin position="52"/>
        <end position="173"/>
    </location>
</feature>
<dbReference type="InterPro" id="IPR050120">
    <property type="entry name" value="Adenine_PRTase"/>
</dbReference>
<keyword evidence="8" id="KW-0963">Cytoplasm</keyword>
<dbReference type="InterPro" id="IPR029057">
    <property type="entry name" value="PRTase-like"/>
</dbReference>
<dbReference type="GO" id="GO:0006166">
    <property type="term" value="P:purine ribonucleoside salvage"/>
    <property type="evidence" value="ECO:0007669"/>
    <property type="project" value="UniProtKB-KW"/>
</dbReference>
<dbReference type="Proteomes" id="UP001230188">
    <property type="component" value="Unassembled WGS sequence"/>
</dbReference>
<evidence type="ECO:0000256" key="2">
    <source>
        <dbReference type="ARBA" id="ARBA00003968"/>
    </source>
</evidence>
<evidence type="ECO:0000313" key="14">
    <source>
        <dbReference type="Proteomes" id="UP001230188"/>
    </source>
</evidence>
<dbReference type="Gene3D" id="3.40.50.2020">
    <property type="match status" value="1"/>
</dbReference>
<dbReference type="PANTHER" id="PTHR11776">
    <property type="entry name" value="ADENINE PHOSPHORIBOSYLTRANSFERASE"/>
    <property type="match status" value="1"/>
</dbReference>
<comment type="caution">
    <text evidence="13">The sequence shown here is derived from an EMBL/GenBank/DDBJ whole genome shotgun (WGS) entry which is preliminary data.</text>
</comment>
<comment type="function">
    <text evidence="2">Catalyzes a salvage reaction resulting in the formation of AMP, that is energically less costly than de novo synthesis.</text>
</comment>
<gene>
    <name evidence="13" type="ORF">CTAYLR_002454</name>
</gene>
<evidence type="ECO:0000256" key="11">
    <source>
        <dbReference type="ARBA" id="ARBA00022726"/>
    </source>
</evidence>
<dbReference type="SUPFAM" id="SSF53271">
    <property type="entry name" value="PRTase-like"/>
    <property type="match status" value="1"/>
</dbReference>
<dbReference type="AlphaFoldDB" id="A0AAD7UMN7"/>
<keyword evidence="9" id="KW-0328">Glycosyltransferase</keyword>
<evidence type="ECO:0000256" key="9">
    <source>
        <dbReference type="ARBA" id="ARBA00022676"/>
    </source>
</evidence>
<keyword evidence="10" id="KW-0808">Transferase</keyword>
<evidence type="ECO:0000256" key="8">
    <source>
        <dbReference type="ARBA" id="ARBA00022490"/>
    </source>
</evidence>
<evidence type="ECO:0000259" key="12">
    <source>
        <dbReference type="Pfam" id="PF00156"/>
    </source>
</evidence>
<organism evidence="13 14">
    <name type="scientific">Chrysophaeum taylorii</name>
    <dbReference type="NCBI Taxonomy" id="2483200"/>
    <lineage>
        <taxon>Eukaryota</taxon>
        <taxon>Sar</taxon>
        <taxon>Stramenopiles</taxon>
        <taxon>Ochrophyta</taxon>
        <taxon>Pelagophyceae</taxon>
        <taxon>Pelagomonadales</taxon>
        <taxon>Pelagomonadaceae</taxon>
        <taxon>Chrysophaeum</taxon>
    </lineage>
</organism>
<dbReference type="PANTHER" id="PTHR11776:SF7">
    <property type="entry name" value="PHOSPHORIBOSYLTRANSFERASE DOMAIN-CONTAINING PROTEIN"/>
    <property type="match status" value="1"/>
</dbReference>
<evidence type="ECO:0000256" key="4">
    <source>
        <dbReference type="ARBA" id="ARBA00004659"/>
    </source>
</evidence>
<comment type="catalytic activity">
    <reaction evidence="1">
        <text>AMP + diphosphate = 5-phospho-alpha-D-ribose 1-diphosphate + adenine</text>
        <dbReference type="Rhea" id="RHEA:16609"/>
        <dbReference type="ChEBI" id="CHEBI:16708"/>
        <dbReference type="ChEBI" id="CHEBI:33019"/>
        <dbReference type="ChEBI" id="CHEBI:58017"/>
        <dbReference type="ChEBI" id="CHEBI:456215"/>
        <dbReference type="EC" id="2.4.2.7"/>
    </reaction>
</comment>
<evidence type="ECO:0000313" key="13">
    <source>
        <dbReference type="EMBL" id="KAJ8612142.1"/>
    </source>
</evidence>
<keyword evidence="11" id="KW-0660">Purine salvage</keyword>
<evidence type="ECO:0000256" key="3">
    <source>
        <dbReference type="ARBA" id="ARBA00004496"/>
    </source>
</evidence>
<reference evidence="13" key="1">
    <citation type="submission" date="2023-01" db="EMBL/GenBank/DDBJ databases">
        <title>Metagenome sequencing of chrysophaentin producing Chrysophaeum taylorii.</title>
        <authorList>
            <person name="Davison J."/>
            <person name="Bewley C."/>
        </authorList>
    </citation>
    <scope>NUCLEOTIDE SEQUENCE</scope>
    <source>
        <strain evidence="13">NIES-1699</strain>
    </source>
</reference>
<evidence type="ECO:0000256" key="7">
    <source>
        <dbReference type="ARBA" id="ARBA00011893"/>
    </source>
</evidence>
<comment type="pathway">
    <text evidence="4">Purine metabolism; AMP biosynthesis via salvage pathway; AMP from adenine: step 1/1.</text>
</comment>
<comment type="subcellular location">
    <subcellularLocation>
        <location evidence="3">Cytoplasm</location>
    </subcellularLocation>
</comment>
<evidence type="ECO:0000256" key="1">
    <source>
        <dbReference type="ARBA" id="ARBA00000868"/>
    </source>
</evidence>
<name>A0AAD7UMN7_9STRA</name>
<protein>
    <recommendedName>
        <fullName evidence="7">adenine phosphoribosyltransferase</fullName>
        <ecNumber evidence="7">2.4.2.7</ecNumber>
    </recommendedName>
</protein>
<dbReference type="Pfam" id="PF00156">
    <property type="entry name" value="Pribosyltran"/>
    <property type="match status" value="1"/>
</dbReference>